<dbReference type="AlphaFoldDB" id="A0A7H0HZC0"/>
<dbReference type="Proteomes" id="UP000516230">
    <property type="component" value="Chromosome"/>
</dbReference>
<dbReference type="Pfam" id="PF00550">
    <property type="entry name" value="PP-binding"/>
    <property type="match status" value="1"/>
</dbReference>
<evidence type="ECO:0000259" key="3">
    <source>
        <dbReference type="PROSITE" id="PS50075"/>
    </source>
</evidence>
<dbReference type="GO" id="GO:0031177">
    <property type="term" value="F:phosphopantetheine binding"/>
    <property type="evidence" value="ECO:0007669"/>
    <property type="project" value="InterPro"/>
</dbReference>
<protein>
    <submittedName>
        <fullName evidence="4">Acyl carrier protein</fullName>
    </submittedName>
</protein>
<dbReference type="SUPFAM" id="SSF47336">
    <property type="entry name" value="ACP-like"/>
    <property type="match status" value="1"/>
</dbReference>
<accession>A0A7H0HZC0</accession>
<dbReference type="SMART" id="SM00823">
    <property type="entry name" value="PKS_PP"/>
    <property type="match status" value="1"/>
</dbReference>
<reference evidence="4 5" key="1">
    <citation type="submission" date="2020-08" db="EMBL/GenBank/DDBJ databases">
        <title>A novel species.</title>
        <authorList>
            <person name="Gao J."/>
        </authorList>
    </citation>
    <scope>NUCLEOTIDE SEQUENCE [LARGE SCALE GENOMIC DNA]</scope>
    <source>
        <strain evidence="4 5">CRPJ-33</strain>
    </source>
</reference>
<dbReference type="RefSeq" id="WP_187742950.1">
    <property type="nucleotide sequence ID" value="NZ_CP060825.1"/>
</dbReference>
<gene>
    <name evidence="4" type="ORF">IAG43_25120</name>
</gene>
<dbReference type="InterPro" id="IPR009081">
    <property type="entry name" value="PP-bd_ACP"/>
</dbReference>
<dbReference type="Gene3D" id="1.10.1200.10">
    <property type="entry name" value="ACP-like"/>
    <property type="match status" value="1"/>
</dbReference>
<keyword evidence="1" id="KW-0596">Phosphopantetheine</keyword>
<dbReference type="InterPro" id="IPR020806">
    <property type="entry name" value="PKS_PP-bd"/>
</dbReference>
<evidence type="ECO:0000313" key="4">
    <source>
        <dbReference type="EMBL" id="QNP65886.1"/>
    </source>
</evidence>
<name>A0A7H0HZC0_9ACTN</name>
<dbReference type="KEGG" id="sgj:IAG43_25120"/>
<keyword evidence="2" id="KW-0597">Phosphoprotein</keyword>
<evidence type="ECO:0000256" key="1">
    <source>
        <dbReference type="ARBA" id="ARBA00022450"/>
    </source>
</evidence>
<dbReference type="PROSITE" id="PS50075">
    <property type="entry name" value="CARRIER"/>
    <property type="match status" value="1"/>
</dbReference>
<sequence length="91" mass="9717">MTAQHAQPAQLTVTELTALMKKGAGITVDAAAMDRDPDTPFEAYGLDSLGLLGIVGELENRYGRALPPDADRCRTPREFLDLVNDSLMAGA</sequence>
<proteinExistence type="predicted"/>
<dbReference type="InterPro" id="IPR036736">
    <property type="entry name" value="ACP-like_sf"/>
</dbReference>
<organism evidence="4 5">
    <name type="scientific">Streptomyces genisteinicus</name>
    <dbReference type="NCBI Taxonomy" id="2768068"/>
    <lineage>
        <taxon>Bacteria</taxon>
        <taxon>Bacillati</taxon>
        <taxon>Actinomycetota</taxon>
        <taxon>Actinomycetes</taxon>
        <taxon>Kitasatosporales</taxon>
        <taxon>Streptomycetaceae</taxon>
        <taxon>Streptomyces</taxon>
    </lineage>
</organism>
<dbReference type="PROSITE" id="PS00012">
    <property type="entry name" value="PHOSPHOPANTETHEINE"/>
    <property type="match status" value="1"/>
</dbReference>
<dbReference type="EMBL" id="CP060825">
    <property type="protein sequence ID" value="QNP65886.1"/>
    <property type="molecule type" value="Genomic_DNA"/>
</dbReference>
<feature type="domain" description="Carrier" evidence="3">
    <location>
        <begin position="10"/>
        <end position="91"/>
    </location>
</feature>
<dbReference type="GO" id="GO:0017000">
    <property type="term" value="P:antibiotic biosynthetic process"/>
    <property type="evidence" value="ECO:0007669"/>
    <property type="project" value="UniProtKB-ARBA"/>
</dbReference>
<evidence type="ECO:0000313" key="5">
    <source>
        <dbReference type="Proteomes" id="UP000516230"/>
    </source>
</evidence>
<evidence type="ECO:0000256" key="2">
    <source>
        <dbReference type="ARBA" id="ARBA00022553"/>
    </source>
</evidence>
<keyword evidence="5" id="KW-1185">Reference proteome</keyword>
<dbReference type="InterPro" id="IPR006162">
    <property type="entry name" value="Ppantetheine_attach_site"/>
</dbReference>